<evidence type="ECO:0000256" key="5">
    <source>
        <dbReference type="ARBA" id="ARBA00023014"/>
    </source>
</evidence>
<evidence type="ECO:0000256" key="1">
    <source>
        <dbReference type="ARBA" id="ARBA00022723"/>
    </source>
</evidence>
<evidence type="ECO:0000256" key="2">
    <source>
        <dbReference type="ARBA" id="ARBA00022741"/>
    </source>
</evidence>
<evidence type="ECO:0000256" key="6">
    <source>
        <dbReference type="ARBA" id="ARBA00024036"/>
    </source>
</evidence>
<dbReference type="InterPro" id="IPR033756">
    <property type="entry name" value="YlxH/NBP35"/>
</dbReference>
<sequence length="277" mass="29851">MGPPIKRLGIPDVQHIVAVASGKGGVGKSTSAVNLAVALARNAKLRVGLMDADVYGPSIPRMMNLSGEPRMDASGKLYPLQNFGVKCMSMGFLMKDDKAAVWRGPMVMSAIDTFINKVNWGALDVMVIDMPPGTGDAQLSISQRLSLSGAVMVSTPQDIALIDARRGATMFRNVRVPILGIIENMSYYQCPNCGHSAHIFGKDGAKRTAEDFNMELLGQVPLEIGIRETSDAGSPIVASQPESKEAQVYASIADRVKQKLDRYATLREDQRKAQTNA</sequence>
<organism evidence="7 8">
    <name type="scientific">Coccomyxa viridis</name>
    <dbReference type="NCBI Taxonomy" id="1274662"/>
    <lineage>
        <taxon>Eukaryota</taxon>
        <taxon>Viridiplantae</taxon>
        <taxon>Chlorophyta</taxon>
        <taxon>core chlorophytes</taxon>
        <taxon>Trebouxiophyceae</taxon>
        <taxon>Trebouxiophyceae incertae sedis</taxon>
        <taxon>Coccomyxaceae</taxon>
        <taxon>Coccomyxa</taxon>
    </lineage>
</organism>
<evidence type="ECO:0000313" key="7">
    <source>
        <dbReference type="EMBL" id="CAL5219543.1"/>
    </source>
</evidence>
<evidence type="ECO:0000256" key="4">
    <source>
        <dbReference type="ARBA" id="ARBA00023004"/>
    </source>
</evidence>
<dbReference type="PANTHER" id="PTHR42961">
    <property type="entry name" value="IRON-SULFUR PROTEIN NUBPL"/>
    <property type="match status" value="1"/>
</dbReference>
<gene>
    <name evidence="7" type="primary">g1395</name>
    <name evidence="7" type="ORF">VP750_LOCUS1202</name>
</gene>
<keyword evidence="5" id="KW-0411">Iron-sulfur</keyword>
<accession>A0ABP1FHX5</accession>
<dbReference type="SUPFAM" id="SSF52540">
    <property type="entry name" value="P-loop containing nucleoside triphosphate hydrolases"/>
    <property type="match status" value="1"/>
</dbReference>
<keyword evidence="2" id="KW-0547">Nucleotide-binding</keyword>
<dbReference type="InterPro" id="IPR000808">
    <property type="entry name" value="Mrp-like_CS"/>
</dbReference>
<dbReference type="EMBL" id="CAXHTA020000002">
    <property type="protein sequence ID" value="CAL5219543.1"/>
    <property type="molecule type" value="Genomic_DNA"/>
</dbReference>
<keyword evidence="1" id="KW-0479">Metal-binding</keyword>
<dbReference type="Pfam" id="PF10609">
    <property type="entry name" value="ParA"/>
    <property type="match status" value="1"/>
</dbReference>
<keyword evidence="3" id="KW-0067">ATP-binding</keyword>
<proteinExistence type="inferred from homology"/>
<name>A0ABP1FHX5_9CHLO</name>
<dbReference type="InterPro" id="IPR019591">
    <property type="entry name" value="Mrp/NBP35_ATP-bd"/>
</dbReference>
<dbReference type="InterPro" id="IPR044304">
    <property type="entry name" value="NUBPL-like"/>
</dbReference>
<dbReference type="CDD" id="cd02037">
    <property type="entry name" value="Mrp_NBP35"/>
    <property type="match status" value="1"/>
</dbReference>
<dbReference type="Gene3D" id="3.40.50.300">
    <property type="entry name" value="P-loop containing nucleotide triphosphate hydrolases"/>
    <property type="match status" value="1"/>
</dbReference>
<dbReference type="HAMAP" id="MF_02040">
    <property type="entry name" value="Mrp_NBP35"/>
    <property type="match status" value="1"/>
</dbReference>
<dbReference type="InterPro" id="IPR027417">
    <property type="entry name" value="P-loop_NTPase"/>
</dbReference>
<protein>
    <submittedName>
        <fullName evidence="7">G1395 protein</fullName>
    </submittedName>
</protein>
<keyword evidence="8" id="KW-1185">Reference proteome</keyword>
<evidence type="ECO:0000313" key="8">
    <source>
        <dbReference type="Proteomes" id="UP001497392"/>
    </source>
</evidence>
<dbReference type="PROSITE" id="PS01215">
    <property type="entry name" value="MRP"/>
    <property type="match status" value="1"/>
</dbReference>
<comment type="caution">
    <text evidence="7">The sequence shown here is derived from an EMBL/GenBank/DDBJ whole genome shotgun (WGS) entry which is preliminary data.</text>
</comment>
<comment type="similarity">
    <text evidence="6">Belongs to the Mrp/NBP35 ATP-binding proteins family.</text>
</comment>
<evidence type="ECO:0000256" key="3">
    <source>
        <dbReference type="ARBA" id="ARBA00022840"/>
    </source>
</evidence>
<dbReference type="PANTHER" id="PTHR42961:SF2">
    <property type="entry name" value="IRON-SULFUR PROTEIN NUBPL"/>
    <property type="match status" value="1"/>
</dbReference>
<reference evidence="7 8" key="1">
    <citation type="submission" date="2024-06" db="EMBL/GenBank/DDBJ databases">
        <authorList>
            <person name="Kraege A."/>
            <person name="Thomma B."/>
        </authorList>
    </citation>
    <scope>NUCLEOTIDE SEQUENCE [LARGE SCALE GENOMIC DNA]</scope>
</reference>
<dbReference type="Proteomes" id="UP001497392">
    <property type="component" value="Unassembled WGS sequence"/>
</dbReference>
<keyword evidence="4" id="KW-0408">Iron</keyword>